<dbReference type="InterPro" id="IPR005467">
    <property type="entry name" value="His_kinase_dom"/>
</dbReference>
<dbReference type="SMART" id="SM00065">
    <property type="entry name" value="GAF"/>
    <property type="match status" value="1"/>
</dbReference>
<keyword evidence="3" id="KW-0597">Phosphoprotein</keyword>
<evidence type="ECO:0000313" key="9">
    <source>
        <dbReference type="EMBL" id="NKE71451.1"/>
    </source>
</evidence>
<dbReference type="SUPFAM" id="SSF55874">
    <property type="entry name" value="ATPase domain of HSP90 chaperone/DNA topoisomerase II/histidine kinase"/>
    <property type="match status" value="1"/>
</dbReference>
<feature type="region of interest" description="Disordered" evidence="7">
    <location>
        <begin position="1"/>
        <end position="37"/>
    </location>
</feature>
<accession>A0A7X6IBG0</accession>
<evidence type="ECO:0000256" key="2">
    <source>
        <dbReference type="ARBA" id="ARBA00012438"/>
    </source>
</evidence>
<evidence type="ECO:0000313" key="10">
    <source>
        <dbReference type="Proteomes" id="UP000534783"/>
    </source>
</evidence>
<dbReference type="SMART" id="SM00387">
    <property type="entry name" value="HATPase_c"/>
    <property type="match status" value="1"/>
</dbReference>
<dbReference type="CDD" id="cd00082">
    <property type="entry name" value="HisKA"/>
    <property type="match status" value="1"/>
</dbReference>
<keyword evidence="4" id="KW-0808">Transferase</keyword>
<dbReference type="NCBIfam" id="TIGR00229">
    <property type="entry name" value="sensory_box"/>
    <property type="match status" value="1"/>
</dbReference>
<keyword evidence="6" id="KW-0175">Coiled coil</keyword>
<dbReference type="InterPro" id="IPR003594">
    <property type="entry name" value="HATPase_dom"/>
</dbReference>
<dbReference type="InterPro" id="IPR003018">
    <property type="entry name" value="GAF"/>
</dbReference>
<feature type="coiled-coil region" evidence="6">
    <location>
        <begin position="41"/>
        <end position="75"/>
    </location>
</feature>
<organism evidence="9 10">
    <name type="scientific">Candidatus Manganitrophus noduliformans</name>
    <dbReference type="NCBI Taxonomy" id="2606439"/>
    <lineage>
        <taxon>Bacteria</taxon>
        <taxon>Pseudomonadati</taxon>
        <taxon>Nitrospirota</taxon>
        <taxon>Nitrospiria</taxon>
        <taxon>Candidatus Troglogloeales</taxon>
        <taxon>Candidatus Manganitrophaceae</taxon>
        <taxon>Candidatus Manganitrophus</taxon>
    </lineage>
</organism>
<feature type="domain" description="Histidine kinase" evidence="8">
    <location>
        <begin position="430"/>
        <end position="654"/>
    </location>
</feature>
<dbReference type="InterPro" id="IPR000014">
    <property type="entry name" value="PAS"/>
</dbReference>
<reference evidence="9 10" key="1">
    <citation type="journal article" date="2020" name="Nature">
        <title>Bacterial chemolithoautotrophy via manganese oxidation.</title>
        <authorList>
            <person name="Yu H."/>
            <person name="Leadbetter J.R."/>
        </authorList>
    </citation>
    <scope>NUCLEOTIDE SEQUENCE [LARGE SCALE GENOMIC DNA]</scope>
    <source>
        <strain evidence="9 10">Mn-1</strain>
    </source>
</reference>
<gene>
    <name evidence="9" type="ORF">MNODULE_11945</name>
</gene>
<dbReference type="EMBL" id="VTOW01000002">
    <property type="protein sequence ID" value="NKE71451.1"/>
    <property type="molecule type" value="Genomic_DNA"/>
</dbReference>
<dbReference type="InterPro" id="IPR035965">
    <property type="entry name" value="PAS-like_dom_sf"/>
</dbReference>
<dbReference type="SUPFAM" id="SSF47384">
    <property type="entry name" value="Homodimeric domain of signal transducing histidine kinase"/>
    <property type="match status" value="1"/>
</dbReference>
<dbReference type="SMART" id="SM00388">
    <property type="entry name" value="HisKA"/>
    <property type="match status" value="1"/>
</dbReference>
<dbReference type="Pfam" id="PF01590">
    <property type="entry name" value="GAF"/>
    <property type="match status" value="1"/>
</dbReference>
<dbReference type="CDD" id="cd00130">
    <property type="entry name" value="PAS"/>
    <property type="match status" value="1"/>
</dbReference>
<name>A0A7X6IBG0_9BACT</name>
<dbReference type="Pfam" id="PF13426">
    <property type="entry name" value="PAS_9"/>
    <property type="match status" value="1"/>
</dbReference>
<dbReference type="SMART" id="SM00091">
    <property type="entry name" value="PAS"/>
    <property type="match status" value="1"/>
</dbReference>
<dbReference type="RefSeq" id="WP_168060094.1">
    <property type="nucleotide sequence ID" value="NZ_VTOW01000002.1"/>
</dbReference>
<proteinExistence type="predicted"/>
<dbReference type="InterPro" id="IPR003661">
    <property type="entry name" value="HisK_dim/P_dom"/>
</dbReference>
<dbReference type="FunFam" id="3.30.450.40:FF:000035">
    <property type="entry name" value="PAS sensor protein"/>
    <property type="match status" value="1"/>
</dbReference>
<comment type="catalytic activity">
    <reaction evidence="1">
        <text>ATP + protein L-histidine = ADP + protein N-phospho-L-histidine.</text>
        <dbReference type="EC" id="2.7.13.3"/>
    </reaction>
</comment>
<dbReference type="PRINTS" id="PR00344">
    <property type="entry name" value="BCTRLSENSOR"/>
</dbReference>
<dbReference type="AlphaFoldDB" id="A0A7X6IBG0"/>
<dbReference type="EC" id="2.7.13.3" evidence="2"/>
<protein>
    <recommendedName>
        <fullName evidence="2">histidine kinase</fullName>
        <ecNumber evidence="2">2.7.13.3</ecNumber>
    </recommendedName>
</protein>
<dbReference type="Proteomes" id="UP000534783">
    <property type="component" value="Unassembled WGS sequence"/>
</dbReference>
<dbReference type="SUPFAM" id="SSF55781">
    <property type="entry name" value="GAF domain-like"/>
    <property type="match status" value="1"/>
</dbReference>
<comment type="caution">
    <text evidence="9">The sequence shown here is derived from an EMBL/GenBank/DDBJ whole genome shotgun (WGS) entry which is preliminary data.</text>
</comment>
<dbReference type="SUPFAM" id="SSF55785">
    <property type="entry name" value="PYP-like sensor domain (PAS domain)"/>
    <property type="match status" value="1"/>
</dbReference>
<dbReference type="Pfam" id="PF00512">
    <property type="entry name" value="HisKA"/>
    <property type="match status" value="1"/>
</dbReference>
<sequence length="664" mass="75131">MEIPPKAQQKRKSNKKTFLFGAGQEQTYDNGDAAPRSPSEVQKVIDQLRLHQHELESQNEELRRAQTELEASRNRYSDLYDFAPVGYFTLSRSGLITEANLKGADLLGVDREFLLKKPFYFYVFKRDRPLFHAHRRSLFKGGKRQICEIRLQTKSGIPFYAQMESILIEDASRGAVCRTVISDITLRKQVEEERAQLFEREQMARADAERMQWRLTFLAEASEILAASLDYEASLPRVARLVVPYMADGCVVDVVEEDRTIRRVAVAAADPSKEGLGWELMRRYPPRPGSPHPLLHVLQSGKSIILPEISDRLLQEIAKDPEHLRMARSLGLRSAMMVPLIARERPLGVLSFLTAESNRCYGEEELVLAEDLARRVAAAVDNANLYRAAQKEIAERKRGEEAIQEMNLMLQQKNVSVEEASRARNLFFSYMSHELKTPVNSISGFTQLLRRGAYGELTPKQAGAVGRIHHNANELIHLINNILDLAKLESGKKGLQVMEVNLRELTEKVLMIFEPLLQEKGLHLRKEIDPGFPECFLTDPMQVRSILTNLLSNAVKFTHRGEVRLRLGRRVERQEVLLEVSDTGVGIEPAHLGKIFEEYEQRVVAQEVKGKYTEGTGLGLAIVKKMVAALAGRIEVASALGRGTTLTILLPEQLPNEFIYPIPR</sequence>
<dbReference type="PROSITE" id="PS50109">
    <property type="entry name" value="HIS_KIN"/>
    <property type="match status" value="1"/>
</dbReference>
<dbReference type="Gene3D" id="3.30.565.10">
    <property type="entry name" value="Histidine kinase-like ATPase, C-terminal domain"/>
    <property type="match status" value="1"/>
</dbReference>
<dbReference type="Gene3D" id="3.30.450.20">
    <property type="entry name" value="PAS domain"/>
    <property type="match status" value="1"/>
</dbReference>
<keyword evidence="5" id="KW-0418">Kinase</keyword>
<dbReference type="GO" id="GO:0000155">
    <property type="term" value="F:phosphorelay sensor kinase activity"/>
    <property type="evidence" value="ECO:0007669"/>
    <property type="project" value="InterPro"/>
</dbReference>
<evidence type="ECO:0000256" key="5">
    <source>
        <dbReference type="ARBA" id="ARBA00022777"/>
    </source>
</evidence>
<evidence type="ECO:0000256" key="1">
    <source>
        <dbReference type="ARBA" id="ARBA00000085"/>
    </source>
</evidence>
<evidence type="ECO:0000259" key="8">
    <source>
        <dbReference type="PROSITE" id="PS50109"/>
    </source>
</evidence>
<dbReference type="InterPro" id="IPR029016">
    <property type="entry name" value="GAF-like_dom_sf"/>
</dbReference>
<evidence type="ECO:0000256" key="7">
    <source>
        <dbReference type="SAM" id="MobiDB-lite"/>
    </source>
</evidence>
<dbReference type="Pfam" id="PF02518">
    <property type="entry name" value="HATPase_c"/>
    <property type="match status" value="1"/>
</dbReference>
<evidence type="ECO:0000256" key="4">
    <source>
        <dbReference type="ARBA" id="ARBA00022679"/>
    </source>
</evidence>
<keyword evidence="10" id="KW-1185">Reference proteome</keyword>
<evidence type="ECO:0000256" key="6">
    <source>
        <dbReference type="SAM" id="Coils"/>
    </source>
</evidence>
<dbReference type="Gene3D" id="3.30.450.40">
    <property type="match status" value="1"/>
</dbReference>
<dbReference type="Gene3D" id="1.10.287.130">
    <property type="match status" value="1"/>
</dbReference>
<dbReference type="PANTHER" id="PTHR43047">
    <property type="entry name" value="TWO-COMPONENT HISTIDINE PROTEIN KINASE"/>
    <property type="match status" value="1"/>
</dbReference>
<dbReference type="InterPro" id="IPR036890">
    <property type="entry name" value="HATPase_C_sf"/>
</dbReference>
<dbReference type="InterPro" id="IPR004358">
    <property type="entry name" value="Sig_transdc_His_kin-like_C"/>
</dbReference>
<dbReference type="InterPro" id="IPR036097">
    <property type="entry name" value="HisK_dim/P_sf"/>
</dbReference>
<evidence type="ECO:0000256" key="3">
    <source>
        <dbReference type="ARBA" id="ARBA00022553"/>
    </source>
</evidence>